<dbReference type="EMBL" id="AZDJ01000022">
    <property type="protein sequence ID" value="KRK72658.1"/>
    <property type="molecule type" value="Genomic_DNA"/>
</dbReference>
<name>A0A0R1JY18_9LACO</name>
<dbReference type="Proteomes" id="UP000051804">
    <property type="component" value="Unassembled WGS sequence"/>
</dbReference>
<dbReference type="RefSeq" id="WP_056951140.1">
    <property type="nucleotide sequence ID" value="NZ_AZDJ01000022.1"/>
</dbReference>
<sequence length="432" mass="44923">MRQATDHLPLSLLSTAALAAGLLGLTLIAPAPLGTPAIRVEARAAGRASVHFVDIETGARLSGQTLTPTGSLRMPAGYRLIDASTLANVRTTIAAGYDTDVNLRVAAPATATVRYVTASGKIIATSHVAGYATQRQLVTPSAPAGYTLLNAAARSVVLSNHPAVAITYRVAPTTTTSTVTFRYVLDQGTVERQVAASTITGVVGTSGHFAAQLPSGYRLAGDQAASVPYLVTARPHSVLIHLTRATKVAPSAPTKAKPATGMITISVIDADSGQVLFTQPIFGPVGQPVTINQAALLRRLGLAVKLVGAGLPQRVTFQATTQRLSLRVRTSATRDPLAKAHDLPATVAPEPSGHTLIARQLYRAAPVVHPTGPLIDTQPLVAQARHLPPVVVSRKLVLPHTITNDGGGSLARSMFAKYLIALSGKINYGIKA</sequence>
<gene>
    <name evidence="1" type="ORF">FD02_GL001631</name>
</gene>
<dbReference type="Gene3D" id="3.10.20.320">
    <property type="entry name" value="Putative peptidoglycan bound protein (lpxtg motif)"/>
    <property type="match status" value="1"/>
</dbReference>
<organism evidence="1 2">
    <name type="scientific">Lacticaseibacillus nasuensis JCM 17158</name>
    <dbReference type="NCBI Taxonomy" id="1291734"/>
    <lineage>
        <taxon>Bacteria</taxon>
        <taxon>Bacillati</taxon>
        <taxon>Bacillota</taxon>
        <taxon>Bacilli</taxon>
        <taxon>Lactobacillales</taxon>
        <taxon>Lactobacillaceae</taxon>
        <taxon>Lacticaseibacillus</taxon>
    </lineage>
</organism>
<dbReference type="OrthoDB" id="2329774at2"/>
<keyword evidence="2" id="KW-1185">Reference proteome</keyword>
<evidence type="ECO:0000313" key="1">
    <source>
        <dbReference type="EMBL" id="KRK72658.1"/>
    </source>
</evidence>
<comment type="caution">
    <text evidence="1">The sequence shown here is derived from an EMBL/GenBank/DDBJ whole genome shotgun (WGS) entry which is preliminary data.</text>
</comment>
<dbReference type="AlphaFoldDB" id="A0A0R1JY18"/>
<protein>
    <recommendedName>
        <fullName evidence="3">MucBP domain-containing protein</fullName>
    </recommendedName>
</protein>
<accession>A0A0R1JY18</accession>
<reference evidence="1 2" key="1">
    <citation type="journal article" date="2015" name="Genome Announc.">
        <title>Expanding the biotechnology potential of lactobacilli through comparative genomics of 213 strains and associated genera.</title>
        <authorList>
            <person name="Sun Z."/>
            <person name="Harris H.M."/>
            <person name="McCann A."/>
            <person name="Guo C."/>
            <person name="Argimon S."/>
            <person name="Zhang W."/>
            <person name="Yang X."/>
            <person name="Jeffery I.B."/>
            <person name="Cooney J.C."/>
            <person name="Kagawa T.F."/>
            <person name="Liu W."/>
            <person name="Song Y."/>
            <person name="Salvetti E."/>
            <person name="Wrobel A."/>
            <person name="Rasinkangas P."/>
            <person name="Parkhill J."/>
            <person name="Rea M.C."/>
            <person name="O'Sullivan O."/>
            <person name="Ritari J."/>
            <person name="Douillard F.P."/>
            <person name="Paul Ross R."/>
            <person name="Yang R."/>
            <person name="Briner A.E."/>
            <person name="Felis G.E."/>
            <person name="de Vos W.M."/>
            <person name="Barrangou R."/>
            <person name="Klaenhammer T.R."/>
            <person name="Caufield P.W."/>
            <person name="Cui Y."/>
            <person name="Zhang H."/>
            <person name="O'Toole P.W."/>
        </authorList>
    </citation>
    <scope>NUCLEOTIDE SEQUENCE [LARGE SCALE GENOMIC DNA]</scope>
    <source>
        <strain evidence="1 2">JCM 17158</strain>
    </source>
</reference>
<proteinExistence type="predicted"/>
<dbReference type="PATRIC" id="fig|1291734.4.peg.1679"/>
<evidence type="ECO:0000313" key="2">
    <source>
        <dbReference type="Proteomes" id="UP000051804"/>
    </source>
</evidence>
<evidence type="ECO:0008006" key="3">
    <source>
        <dbReference type="Google" id="ProtNLM"/>
    </source>
</evidence>